<evidence type="ECO:0000313" key="3">
    <source>
        <dbReference type="Proteomes" id="UP000600946"/>
    </source>
</evidence>
<feature type="compositionally biased region" description="Basic and acidic residues" evidence="1">
    <location>
        <begin position="117"/>
        <end position="135"/>
    </location>
</feature>
<name>A0ABQ3A8V9_9ACTN</name>
<protein>
    <submittedName>
        <fullName evidence="2">Uncharacterized protein</fullName>
    </submittedName>
</protein>
<reference evidence="3" key="1">
    <citation type="journal article" date="2019" name="Int. J. Syst. Evol. Microbiol.">
        <title>The Global Catalogue of Microorganisms (GCM) 10K type strain sequencing project: providing services to taxonomists for standard genome sequencing and annotation.</title>
        <authorList>
            <consortium name="The Broad Institute Genomics Platform"/>
            <consortium name="The Broad Institute Genome Sequencing Center for Infectious Disease"/>
            <person name="Wu L."/>
            <person name="Ma J."/>
        </authorList>
    </citation>
    <scope>NUCLEOTIDE SEQUENCE [LARGE SCALE GENOMIC DNA]</scope>
    <source>
        <strain evidence="3">JCM 4594</strain>
    </source>
</reference>
<sequence>MPWAEGDDEWVCDMAAEWYVLVEEDTKRAERADGKSLDLYRWKLTAAHPIDGNEAQALAAAEDAALNHLPERLARHARPGDEPARQAFRAQDGAWFVLLKQRHRQCHMRVTAARLAHTTEEKEAPPRSLKDKLRSALDGPQPLPKQWAPPTGIDRPGKS</sequence>
<feature type="region of interest" description="Disordered" evidence="1">
    <location>
        <begin position="117"/>
        <end position="159"/>
    </location>
</feature>
<dbReference type="EMBL" id="BMUU01000006">
    <property type="protein sequence ID" value="GGY39935.1"/>
    <property type="molecule type" value="Genomic_DNA"/>
</dbReference>
<proteinExistence type="predicted"/>
<organism evidence="2 3">
    <name type="scientific">Streptomyces xanthochromogenes</name>
    <dbReference type="NCBI Taxonomy" id="67384"/>
    <lineage>
        <taxon>Bacteria</taxon>
        <taxon>Bacillati</taxon>
        <taxon>Actinomycetota</taxon>
        <taxon>Actinomycetes</taxon>
        <taxon>Kitasatosporales</taxon>
        <taxon>Streptomycetaceae</taxon>
        <taxon>Streptomyces</taxon>
    </lineage>
</organism>
<evidence type="ECO:0000313" key="2">
    <source>
        <dbReference type="EMBL" id="GGY39935.1"/>
    </source>
</evidence>
<keyword evidence="3" id="KW-1185">Reference proteome</keyword>
<evidence type="ECO:0000256" key="1">
    <source>
        <dbReference type="SAM" id="MobiDB-lite"/>
    </source>
</evidence>
<accession>A0ABQ3A8V9</accession>
<gene>
    <name evidence="2" type="ORF">GCM10010326_37340</name>
</gene>
<dbReference type="Proteomes" id="UP000600946">
    <property type="component" value="Unassembled WGS sequence"/>
</dbReference>
<comment type="caution">
    <text evidence="2">The sequence shown here is derived from an EMBL/GenBank/DDBJ whole genome shotgun (WGS) entry which is preliminary data.</text>
</comment>